<keyword evidence="3" id="KW-0813">Transport</keyword>
<dbReference type="EMBL" id="FLMQ01000056">
    <property type="protein sequence ID" value="SBP89152.1"/>
    <property type="molecule type" value="Genomic_DNA"/>
</dbReference>
<feature type="transmembrane region" description="Helical" evidence="1">
    <location>
        <begin position="74"/>
        <end position="99"/>
    </location>
</feature>
<dbReference type="SUPFAM" id="SSF81324">
    <property type="entry name" value="Voltage-gated potassium channels"/>
    <property type="match status" value="1"/>
</dbReference>
<proteinExistence type="predicted"/>
<dbReference type="AlphaFoldDB" id="A0A238D7J8"/>
<evidence type="ECO:0000256" key="1">
    <source>
        <dbReference type="SAM" id="Phobius"/>
    </source>
</evidence>
<sequence>MFAWLLGHVRRVFSDSVIPYAVLLGAGAVLLAGVGFYRIEPTIRTYGQGVWLAFTTAATVGYGDFVPTTAASRALAVLVVTGGYAVFSLVTAGVAAFFVGESEKKAQCDIQDELRLLREEVRNLRRDLAASRPRLCEKAPAASGDSKSL</sequence>
<keyword evidence="1" id="KW-0472">Membrane</keyword>
<keyword evidence="1" id="KW-1133">Transmembrane helix</keyword>
<dbReference type="GO" id="GO:0034220">
    <property type="term" value="P:monoatomic ion transmembrane transport"/>
    <property type="evidence" value="ECO:0007669"/>
    <property type="project" value="UniProtKB-KW"/>
</dbReference>
<reference evidence="3 4" key="1">
    <citation type="submission" date="2016-06" db="EMBL/GenBank/DDBJ databases">
        <authorList>
            <person name="Kjaerup R.B."/>
            <person name="Dalgaard T.S."/>
            <person name="Juul-Madsen H.R."/>
        </authorList>
    </citation>
    <scope>NUCLEOTIDE SEQUENCE [LARGE SCALE GENOMIC DNA]</scope>
    <source>
        <strain evidence="3 4">DSM 16361</strain>
    </source>
</reference>
<feature type="transmembrane region" description="Helical" evidence="1">
    <location>
        <begin position="17"/>
        <end position="37"/>
    </location>
</feature>
<keyword evidence="4" id="KW-1185">Reference proteome</keyword>
<keyword evidence="3" id="KW-0406">Ion transport</keyword>
<dbReference type="Gene3D" id="1.10.287.70">
    <property type="match status" value="1"/>
</dbReference>
<keyword evidence="3" id="KW-0407">Ion channel</keyword>
<dbReference type="Proteomes" id="UP000214566">
    <property type="component" value="Unassembled WGS sequence"/>
</dbReference>
<keyword evidence="1" id="KW-0812">Transmembrane</keyword>
<gene>
    <name evidence="3" type="ORF">THIARS_70772</name>
</gene>
<protein>
    <submittedName>
        <fullName evidence="3">Putative Voltage-gated potassium channel</fullName>
    </submittedName>
</protein>
<evidence type="ECO:0000313" key="3">
    <source>
        <dbReference type="EMBL" id="SBP89152.1"/>
    </source>
</evidence>
<accession>A0A238D7J8</accession>
<organism evidence="3 4">
    <name type="scientific">Thiomonas delicata</name>
    <name type="common">Thiomonas cuprina</name>
    <dbReference type="NCBI Taxonomy" id="364030"/>
    <lineage>
        <taxon>Bacteria</taxon>
        <taxon>Pseudomonadati</taxon>
        <taxon>Pseudomonadota</taxon>
        <taxon>Betaproteobacteria</taxon>
        <taxon>Burkholderiales</taxon>
        <taxon>Thiomonas</taxon>
    </lineage>
</organism>
<feature type="domain" description="Potassium channel" evidence="2">
    <location>
        <begin position="28"/>
        <end position="98"/>
    </location>
</feature>
<feature type="transmembrane region" description="Helical" evidence="1">
    <location>
        <begin position="49"/>
        <end position="68"/>
    </location>
</feature>
<evidence type="ECO:0000313" key="4">
    <source>
        <dbReference type="Proteomes" id="UP000214566"/>
    </source>
</evidence>
<evidence type="ECO:0000259" key="2">
    <source>
        <dbReference type="Pfam" id="PF07885"/>
    </source>
</evidence>
<dbReference type="Pfam" id="PF07885">
    <property type="entry name" value="Ion_trans_2"/>
    <property type="match status" value="1"/>
</dbReference>
<name>A0A238D7J8_THIDL</name>
<dbReference type="InterPro" id="IPR013099">
    <property type="entry name" value="K_chnl_dom"/>
</dbReference>